<dbReference type="InterPro" id="IPR025498">
    <property type="entry name" value="DUF4389"/>
</dbReference>
<feature type="transmembrane region" description="Helical" evidence="1">
    <location>
        <begin position="53"/>
        <end position="70"/>
    </location>
</feature>
<evidence type="ECO:0000256" key="1">
    <source>
        <dbReference type="SAM" id="Phobius"/>
    </source>
</evidence>
<dbReference type="EMBL" id="VXRY01000057">
    <property type="protein sequence ID" value="MXY32764.1"/>
    <property type="molecule type" value="Genomic_DNA"/>
</dbReference>
<gene>
    <name evidence="2" type="ORF">F4Y60_01480</name>
</gene>
<keyword evidence="1" id="KW-0472">Membrane</keyword>
<feature type="transmembrane region" description="Helical" evidence="1">
    <location>
        <begin position="27"/>
        <end position="47"/>
    </location>
</feature>
<dbReference type="Pfam" id="PF14333">
    <property type="entry name" value="DUF4389"/>
    <property type="match status" value="1"/>
</dbReference>
<keyword evidence="1" id="KW-0812">Transmembrane</keyword>
<accession>A0A6B0XVQ4</accession>
<dbReference type="AlphaFoldDB" id="A0A6B0XVQ4"/>
<proteinExistence type="predicted"/>
<name>A0A6B0XVQ4_9RHOB</name>
<comment type="caution">
    <text evidence="2">The sequence shown here is derived from an EMBL/GenBank/DDBJ whole genome shotgun (WGS) entry which is preliminary data.</text>
</comment>
<keyword evidence="1" id="KW-1133">Transmembrane helix</keyword>
<sequence>MSDTESDTYPVRLTVDYPGRMDRVTTLVRLITVLPILLILSLASGWVVTDSGGQSLVTGLYAAVALMIVFRRRYPRWWFEFILELSRFTGRVLCYLLLLTDRYPSTVDEQSCHLEIDYPDANSDLNRWLPLIKWLLAIPHYLVLAILSVVLIITTVLAWFAILLTGSYPRPLFDFAVGVFRWTFRVAGYAFWMVTDRYPPFRLT</sequence>
<organism evidence="2">
    <name type="scientific">Boseongicola sp. SB0664_bin_43</name>
    <dbReference type="NCBI Taxonomy" id="2604844"/>
    <lineage>
        <taxon>Bacteria</taxon>
        <taxon>Pseudomonadati</taxon>
        <taxon>Pseudomonadota</taxon>
        <taxon>Alphaproteobacteria</taxon>
        <taxon>Rhodobacterales</taxon>
        <taxon>Paracoccaceae</taxon>
        <taxon>Boseongicola</taxon>
    </lineage>
</organism>
<protein>
    <submittedName>
        <fullName evidence="2">DUF4389 domain-containing protein</fullName>
    </submittedName>
</protein>
<evidence type="ECO:0000313" key="2">
    <source>
        <dbReference type="EMBL" id="MXY32764.1"/>
    </source>
</evidence>
<reference evidence="2" key="1">
    <citation type="submission" date="2019-09" db="EMBL/GenBank/DDBJ databases">
        <title>Characterisation of the sponge microbiome using genome-centric metagenomics.</title>
        <authorList>
            <person name="Engelberts J.P."/>
            <person name="Robbins S.J."/>
            <person name="De Goeij J.M."/>
            <person name="Aranda M."/>
            <person name="Bell S.C."/>
            <person name="Webster N.S."/>
        </authorList>
    </citation>
    <scope>NUCLEOTIDE SEQUENCE</scope>
    <source>
        <strain evidence="2">SB0664_bin_43</strain>
    </source>
</reference>
<feature type="transmembrane region" description="Helical" evidence="1">
    <location>
        <begin position="138"/>
        <end position="165"/>
    </location>
</feature>
<feature type="transmembrane region" description="Helical" evidence="1">
    <location>
        <begin position="172"/>
        <end position="194"/>
    </location>
</feature>